<evidence type="ECO:0000256" key="3">
    <source>
        <dbReference type="ARBA" id="ARBA00022777"/>
    </source>
</evidence>
<dbReference type="PROSITE" id="PS51158">
    <property type="entry name" value="ALPHA_KINASE"/>
    <property type="match status" value="1"/>
</dbReference>
<protein>
    <recommendedName>
        <fullName evidence="4">Alpha-type protein kinase domain-containing protein</fullName>
    </recommendedName>
</protein>
<sequence length="175" mass="19793">MWAISILDHSKNYVSFLDEKNPCPLPIYDLCFVPTAMALVDPKGSKEATSFIIENHITGTWQKFIGNANAIPLMASGEEGYEHAQYMSFLQHIQFEKTRRLAYISDWQGNSDTTFLYLPRLTCDNRPALYGDGNVASAFLKFPEEHCCNRYCSWAGLKPPSHDNIDNLTNMSTGE</sequence>
<dbReference type="AlphaFoldDB" id="A0AA38PRF5"/>
<organism evidence="5 6">
    <name type="scientific">Lentinula detonsa</name>
    <dbReference type="NCBI Taxonomy" id="2804962"/>
    <lineage>
        <taxon>Eukaryota</taxon>
        <taxon>Fungi</taxon>
        <taxon>Dikarya</taxon>
        <taxon>Basidiomycota</taxon>
        <taxon>Agaricomycotina</taxon>
        <taxon>Agaricomycetes</taxon>
        <taxon>Agaricomycetidae</taxon>
        <taxon>Agaricales</taxon>
        <taxon>Marasmiineae</taxon>
        <taxon>Omphalotaceae</taxon>
        <taxon>Lentinula</taxon>
    </lineage>
</organism>
<feature type="domain" description="Alpha-type protein kinase" evidence="4">
    <location>
        <begin position="1"/>
        <end position="160"/>
    </location>
</feature>
<dbReference type="EMBL" id="MU802249">
    <property type="protein sequence ID" value="KAJ3979928.1"/>
    <property type="molecule type" value="Genomic_DNA"/>
</dbReference>
<dbReference type="Pfam" id="PF02816">
    <property type="entry name" value="Alpha_kinase"/>
    <property type="match status" value="1"/>
</dbReference>
<dbReference type="Proteomes" id="UP001163850">
    <property type="component" value="Unassembled WGS sequence"/>
</dbReference>
<dbReference type="SUPFAM" id="SSF56112">
    <property type="entry name" value="Protein kinase-like (PK-like)"/>
    <property type="match status" value="1"/>
</dbReference>
<name>A0AA38PRF5_9AGAR</name>
<proteinExistence type="predicted"/>
<keyword evidence="1" id="KW-0723">Serine/threonine-protein kinase</keyword>
<evidence type="ECO:0000256" key="2">
    <source>
        <dbReference type="ARBA" id="ARBA00022679"/>
    </source>
</evidence>
<reference evidence="5" key="1">
    <citation type="submission" date="2022-08" db="EMBL/GenBank/DDBJ databases">
        <authorList>
            <consortium name="DOE Joint Genome Institute"/>
            <person name="Min B."/>
            <person name="Riley R."/>
            <person name="Sierra-Patev S."/>
            <person name="Naranjo-Ortiz M."/>
            <person name="Looney B."/>
            <person name="Konkel Z."/>
            <person name="Slot J.C."/>
            <person name="Sakamoto Y."/>
            <person name="Steenwyk J.L."/>
            <person name="Rokas A."/>
            <person name="Carro J."/>
            <person name="Camarero S."/>
            <person name="Ferreira P."/>
            <person name="Molpeceres G."/>
            <person name="Ruiz-Duenas F.J."/>
            <person name="Serrano A."/>
            <person name="Henrissat B."/>
            <person name="Drula E."/>
            <person name="Hughes K.W."/>
            <person name="Mata J.L."/>
            <person name="Ishikawa N.K."/>
            <person name="Vargas-Isla R."/>
            <person name="Ushijima S."/>
            <person name="Smith C.A."/>
            <person name="Ahrendt S."/>
            <person name="Andreopoulos W."/>
            <person name="He G."/>
            <person name="Labutti K."/>
            <person name="Lipzen A."/>
            <person name="Ng V."/>
            <person name="Sandor L."/>
            <person name="Barry K."/>
            <person name="Martinez A.T."/>
            <person name="Xiao Y."/>
            <person name="Gibbons J.G."/>
            <person name="Terashima K."/>
            <person name="Hibbett D.S."/>
            <person name="Grigoriev I.V."/>
        </authorList>
    </citation>
    <scope>NUCLEOTIDE SEQUENCE</scope>
    <source>
        <strain evidence="5">TFB7829</strain>
    </source>
</reference>
<dbReference type="GO" id="GO:0004674">
    <property type="term" value="F:protein serine/threonine kinase activity"/>
    <property type="evidence" value="ECO:0007669"/>
    <property type="project" value="UniProtKB-KW"/>
</dbReference>
<keyword evidence="2" id="KW-0808">Transferase</keyword>
<evidence type="ECO:0000313" key="6">
    <source>
        <dbReference type="Proteomes" id="UP001163850"/>
    </source>
</evidence>
<accession>A0AA38PRF5</accession>
<dbReference type="InterPro" id="IPR011009">
    <property type="entry name" value="Kinase-like_dom_sf"/>
</dbReference>
<evidence type="ECO:0000259" key="4">
    <source>
        <dbReference type="PROSITE" id="PS51158"/>
    </source>
</evidence>
<comment type="caution">
    <text evidence="5">The sequence shown here is derived from an EMBL/GenBank/DDBJ whole genome shotgun (WGS) entry which is preliminary data.</text>
</comment>
<dbReference type="GO" id="GO:0005524">
    <property type="term" value="F:ATP binding"/>
    <property type="evidence" value="ECO:0007669"/>
    <property type="project" value="InterPro"/>
</dbReference>
<evidence type="ECO:0000256" key="1">
    <source>
        <dbReference type="ARBA" id="ARBA00022527"/>
    </source>
</evidence>
<dbReference type="Gene3D" id="3.20.200.10">
    <property type="entry name" value="MHCK/EF2 kinase"/>
    <property type="match status" value="1"/>
</dbReference>
<evidence type="ECO:0000313" key="5">
    <source>
        <dbReference type="EMBL" id="KAJ3979928.1"/>
    </source>
</evidence>
<gene>
    <name evidence="5" type="ORF">F5890DRAFT_1420575</name>
</gene>
<dbReference type="InterPro" id="IPR004166">
    <property type="entry name" value="a-kinase_dom"/>
</dbReference>
<keyword evidence="3" id="KW-0418">Kinase</keyword>